<gene>
    <name evidence="1" type="ORF">HT657_07890</name>
    <name evidence="2" type="ORF">HT672_05515</name>
</gene>
<dbReference type="Proteomes" id="UP000732858">
    <property type="component" value="Unassembled WGS sequence"/>
</dbReference>
<evidence type="ECO:0000313" key="1">
    <source>
        <dbReference type="EMBL" id="MBV6532048.1"/>
    </source>
</evidence>
<accession>A0A949T005</accession>
<dbReference type="RefSeq" id="WP_157403136.1">
    <property type="nucleotide sequence ID" value="NZ_JABULY010000005.1"/>
</dbReference>
<sequence>MKDFLTIINTWYQSKCDGVWEHSYGFSLDNIDNPGWCIRITGENSKEIWDITNSIDTEDNWLIIKSDNHSFTGYSGVLSFNKLLEYAVNWLEVDS</sequence>
<dbReference type="Proteomes" id="UP001196379">
    <property type="component" value="Unassembled WGS sequence"/>
</dbReference>
<keyword evidence="4" id="KW-1185">Reference proteome</keyword>
<dbReference type="EMBL" id="JABUMC010000010">
    <property type="protein sequence ID" value="MBV6546744.1"/>
    <property type="molecule type" value="Genomic_DNA"/>
</dbReference>
<protein>
    <recommendedName>
        <fullName evidence="5">Immunity protein 53</fullName>
    </recommendedName>
</protein>
<dbReference type="OrthoDB" id="3533713at2"/>
<comment type="caution">
    <text evidence="2">The sequence shown here is derived from an EMBL/GenBank/DDBJ whole genome shotgun (WGS) entry which is preliminary data.</text>
</comment>
<evidence type="ECO:0008006" key="5">
    <source>
        <dbReference type="Google" id="ProtNLM"/>
    </source>
</evidence>
<evidence type="ECO:0000313" key="2">
    <source>
        <dbReference type="EMBL" id="MBV6546744.1"/>
    </source>
</evidence>
<name>A0A949T005_9PAST</name>
<proteinExistence type="predicted"/>
<evidence type="ECO:0000313" key="4">
    <source>
        <dbReference type="Proteomes" id="UP001196379"/>
    </source>
</evidence>
<dbReference type="Pfam" id="PF15580">
    <property type="entry name" value="Imm53"/>
    <property type="match status" value="1"/>
</dbReference>
<dbReference type="InterPro" id="IPR028228">
    <property type="entry name" value="Imm53"/>
</dbReference>
<dbReference type="AlphaFoldDB" id="A0A949T005"/>
<dbReference type="GeneID" id="65548998"/>
<evidence type="ECO:0000313" key="3">
    <source>
        <dbReference type="Proteomes" id="UP000732858"/>
    </source>
</evidence>
<organism evidence="2 3">
    <name type="scientific">Ursidibacter maritimus</name>
    <dbReference type="NCBI Taxonomy" id="1331689"/>
    <lineage>
        <taxon>Bacteria</taxon>
        <taxon>Pseudomonadati</taxon>
        <taxon>Pseudomonadota</taxon>
        <taxon>Gammaproteobacteria</taxon>
        <taxon>Pasteurellales</taxon>
        <taxon>Pasteurellaceae</taxon>
        <taxon>Ursidibacter</taxon>
    </lineage>
</organism>
<reference evidence="2 4" key="1">
    <citation type="journal article" date="2021" name="Mol. Ecol.">
        <title>Polar bear-adapted Ursidibacter maritimus are remarkably conserved after generations in captivity.</title>
        <authorList>
            <person name="Espinosa-Gongora C."/>
            <person name="Hansen M.J."/>
            <person name="Bertelsen M.F."/>
            <person name="Bojesen A.M."/>
        </authorList>
    </citation>
    <scope>NUCLEOTIDE SEQUENCE</scope>
    <source>
        <strain evidence="2">Pb43105x</strain>
        <strain evidence="1 4">Pb43106</strain>
    </source>
</reference>
<dbReference type="EMBL" id="JABULY010000005">
    <property type="protein sequence ID" value="MBV6532048.1"/>
    <property type="molecule type" value="Genomic_DNA"/>
</dbReference>